<reference evidence="2" key="1">
    <citation type="submission" date="2018-05" db="EMBL/GenBank/DDBJ databases">
        <authorList>
            <person name="Lanie J.A."/>
            <person name="Ng W.-L."/>
            <person name="Kazmierczak K.M."/>
            <person name="Andrzejewski T.M."/>
            <person name="Davidsen T.M."/>
            <person name="Wayne K.J."/>
            <person name="Tettelin H."/>
            <person name="Glass J.I."/>
            <person name="Rusch D."/>
            <person name="Podicherti R."/>
            <person name="Tsui H.-C.T."/>
            <person name="Winkler M.E."/>
        </authorList>
    </citation>
    <scope>NUCLEOTIDE SEQUENCE</scope>
</reference>
<dbReference type="SUPFAM" id="SSF49313">
    <property type="entry name" value="Cadherin-like"/>
    <property type="match status" value="1"/>
</dbReference>
<feature type="non-terminal residue" evidence="2">
    <location>
        <position position="185"/>
    </location>
</feature>
<name>A0A382VJI8_9ZZZZ</name>
<organism evidence="2">
    <name type="scientific">marine metagenome</name>
    <dbReference type="NCBI Taxonomy" id="408172"/>
    <lineage>
        <taxon>unclassified sequences</taxon>
        <taxon>metagenomes</taxon>
        <taxon>ecological metagenomes</taxon>
    </lineage>
</organism>
<evidence type="ECO:0000259" key="1">
    <source>
        <dbReference type="PROSITE" id="PS50268"/>
    </source>
</evidence>
<dbReference type="AlphaFoldDB" id="A0A382VJI8"/>
<gene>
    <name evidence="2" type="ORF">METZ01_LOCUS399521</name>
</gene>
<sequence length="185" mass="20489">MKLRLRYFLKFTSLLLYLFVLSCEDVELALPGNTQGLDPVAPSGAIVWAIDADENGEKGYLEENSASGKTIGTLNATDGNPDDVFTYSIKSQKIDNSGVNYFILTADSGNVNLVLNNGNLNYEALTGSREIIVSITVTDDSPDNMTEDFSIKVEVINVNETPIFNNFNSLTRYADEYILYEFNKI</sequence>
<feature type="non-terminal residue" evidence="2">
    <location>
        <position position="1"/>
    </location>
</feature>
<dbReference type="PROSITE" id="PS50268">
    <property type="entry name" value="CADHERIN_2"/>
    <property type="match status" value="1"/>
</dbReference>
<dbReference type="GO" id="GO:0007156">
    <property type="term" value="P:homophilic cell adhesion via plasma membrane adhesion molecules"/>
    <property type="evidence" value="ECO:0007669"/>
    <property type="project" value="InterPro"/>
</dbReference>
<accession>A0A382VJI8</accession>
<feature type="domain" description="Cadherin" evidence="1">
    <location>
        <begin position="61"/>
        <end position="164"/>
    </location>
</feature>
<dbReference type="Gene3D" id="2.60.40.60">
    <property type="entry name" value="Cadherins"/>
    <property type="match status" value="1"/>
</dbReference>
<dbReference type="GO" id="GO:0016020">
    <property type="term" value="C:membrane"/>
    <property type="evidence" value="ECO:0007669"/>
    <property type="project" value="InterPro"/>
</dbReference>
<dbReference type="GO" id="GO:0005509">
    <property type="term" value="F:calcium ion binding"/>
    <property type="evidence" value="ECO:0007669"/>
    <property type="project" value="InterPro"/>
</dbReference>
<proteinExistence type="predicted"/>
<protein>
    <recommendedName>
        <fullName evidence="1">Cadherin domain-containing protein</fullName>
    </recommendedName>
</protein>
<dbReference type="InterPro" id="IPR015919">
    <property type="entry name" value="Cadherin-like_sf"/>
</dbReference>
<dbReference type="EMBL" id="UINC01152469">
    <property type="protein sequence ID" value="SVD46667.1"/>
    <property type="molecule type" value="Genomic_DNA"/>
</dbReference>
<dbReference type="InterPro" id="IPR002126">
    <property type="entry name" value="Cadherin-like_dom"/>
</dbReference>
<dbReference type="PROSITE" id="PS51257">
    <property type="entry name" value="PROKAR_LIPOPROTEIN"/>
    <property type="match status" value="1"/>
</dbReference>
<evidence type="ECO:0000313" key="2">
    <source>
        <dbReference type="EMBL" id="SVD46667.1"/>
    </source>
</evidence>